<protein>
    <recommendedName>
        <fullName evidence="6">O-antigen ligase-related domain-containing protein</fullName>
    </recommendedName>
</protein>
<keyword evidence="2 5" id="KW-0812">Transmembrane</keyword>
<dbReference type="Proteomes" id="UP000294820">
    <property type="component" value="Chromosome 1"/>
</dbReference>
<sequence>MLIFQKRTAISLLLAMTLLLCAFWASPSQILPFHRNFLIYSVFFIAMVYLSKDKNLLACIDIKKIKSVIWILAAMTVITLGCGLLFSPSHKEMLSAWQSQWLRPLMLFAYGLLFYPLILSYFKKITINWIITAIITSFWAPIFIHNLSIAYLSFKTGSIPWGDTYIFPSRLELSFQINLISIIIFTDLFLRIFNEEHLLKINTSTLIFFIINNIIATIFANTRWGTIGMILGLLSIGFVFFIKNIKKANLIKISIFLSLIIFSTITVGVFSYKEDPRWKGISGDMIVGWNAPSDSFCFIFNSPERTVPERNDGTPVNHSNACRMAYIHQATTFILEHPLGMGTSKTAFLYRLQEKYHNPRIDISHSHSGVLEYGLQYGIIGMLLWVIYNIVLMKKAYHAFFRENKKIGIVLLLISGGFFFRSAVDRILLDHYMEEYMFLCGLLLSLISYKGPQNNKVA</sequence>
<gene>
    <name evidence="7" type="ORF">DAQ1742_00229</name>
</gene>
<evidence type="ECO:0000256" key="5">
    <source>
        <dbReference type="SAM" id="Phobius"/>
    </source>
</evidence>
<feature type="domain" description="O-antigen ligase-related" evidence="6">
    <location>
        <begin position="214"/>
        <end position="386"/>
    </location>
</feature>
<dbReference type="EMBL" id="LT615367">
    <property type="protein sequence ID" value="SLM61354.1"/>
    <property type="molecule type" value="Genomic_DNA"/>
</dbReference>
<evidence type="ECO:0000259" key="6">
    <source>
        <dbReference type="Pfam" id="PF04932"/>
    </source>
</evidence>
<feature type="transmembrane region" description="Helical" evidence="5">
    <location>
        <begin position="405"/>
        <end position="424"/>
    </location>
</feature>
<feature type="transmembrane region" description="Helical" evidence="5">
    <location>
        <begin position="374"/>
        <end position="393"/>
    </location>
</feature>
<keyword evidence="4 5" id="KW-0472">Membrane</keyword>
<evidence type="ECO:0000256" key="1">
    <source>
        <dbReference type="ARBA" id="ARBA00004141"/>
    </source>
</evidence>
<reference evidence="7 8" key="1">
    <citation type="submission" date="2016-09" db="EMBL/GenBank/DDBJ databases">
        <authorList>
            <person name="Reverchon S."/>
            <person name="Nasser W."/>
            <person name="Leonard S."/>
            <person name="Brochier C."/>
            <person name="Duprey A."/>
        </authorList>
    </citation>
    <scope>NUCLEOTIDE SEQUENCE [LARGE SCALE GENOMIC DNA]</scope>
    <source>
        <strain evidence="7 8">174/2</strain>
    </source>
</reference>
<feature type="transmembrane region" description="Helical" evidence="5">
    <location>
        <begin position="254"/>
        <end position="272"/>
    </location>
</feature>
<feature type="transmembrane region" description="Helical" evidence="5">
    <location>
        <begin position="173"/>
        <end position="190"/>
    </location>
</feature>
<dbReference type="KEGG" id="daq:DAQ1742_00229"/>
<accession>A0A375A5L0</accession>
<feature type="transmembrane region" description="Helical" evidence="5">
    <location>
        <begin position="224"/>
        <end position="242"/>
    </location>
</feature>
<feature type="transmembrane region" description="Helical" evidence="5">
    <location>
        <begin position="101"/>
        <end position="122"/>
    </location>
</feature>
<dbReference type="Pfam" id="PF04932">
    <property type="entry name" value="Wzy_C"/>
    <property type="match status" value="1"/>
</dbReference>
<evidence type="ECO:0000256" key="2">
    <source>
        <dbReference type="ARBA" id="ARBA00022692"/>
    </source>
</evidence>
<feature type="transmembrane region" description="Helical" evidence="5">
    <location>
        <begin position="67"/>
        <end position="86"/>
    </location>
</feature>
<organism evidence="7 8">
    <name type="scientific">Dickeya aquatica</name>
    <dbReference type="NCBI Taxonomy" id="1401087"/>
    <lineage>
        <taxon>Bacteria</taxon>
        <taxon>Pseudomonadati</taxon>
        <taxon>Pseudomonadota</taxon>
        <taxon>Gammaproteobacteria</taxon>
        <taxon>Enterobacterales</taxon>
        <taxon>Pectobacteriaceae</taxon>
        <taxon>Dickeya</taxon>
    </lineage>
</organism>
<evidence type="ECO:0000256" key="4">
    <source>
        <dbReference type="ARBA" id="ARBA00023136"/>
    </source>
</evidence>
<proteinExistence type="predicted"/>
<dbReference type="InterPro" id="IPR007016">
    <property type="entry name" value="O-antigen_ligase-rel_domated"/>
</dbReference>
<evidence type="ECO:0000313" key="7">
    <source>
        <dbReference type="EMBL" id="SLM61354.1"/>
    </source>
</evidence>
<dbReference type="RefSeq" id="WP_035339219.1">
    <property type="nucleotide sequence ID" value="NZ_LT615367.1"/>
</dbReference>
<feature type="transmembrane region" description="Helical" evidence="5">
    <location>
        <begin position="197"/>
        <end position="218"/>
    </location>
</feature>
<keyword evidence="3 5" id="KW-1133">Transmembrane helix</keyword>
<name>A0A375A5L0_9GAMM</name>
<feature type="transmembrane region" description="Helical" evidence="5">
    <location>
        <begin position="35"/>
        <end position="51"/>
    </location>
</feature>
<feature type="transmembrane region" description="Helical" evidence="5">
    <location>
        <begin position="129"/>
        <end position="153"/>
    </location>
</feature>
<dbReference type="AlphaFoldDB" id="A0A375A5L0"/>
<evidence type="ECO:0000313" key="8">
    <source>
        <dbReference type="Proteomes" id="UP000294820"/>
    </source>
</evidence>
<keyword evidence="8" id="KW-1185">Reference proteome</keyword>
<dbReference type="GO" id="GO:0016020">
    <property type="term" value="C:membrane"/>
    <property type="evidence" value="ECO:0007669"/>
    <property type="project" value="UniProtKB-SubCell"/>
</dbReference>
<evidence type="ECO:0000256" key="3">
    <source>
        <dbReference type="ARBA" id="ARBA00022989"/>
    </source>
</evidence>
<comment type="subcellular location">
    <subcellularLocation>
        <location evidence="1">Membrane</location>
        <topology evidence="1">Multi-pass membrane protein</topology>
    </subcellularLocation>
</comment>